<dbReference type="InterPro" id="IPR001598">
    <property type="entry name" value="Transposase_IS30_CS"/>
</dbReference>
<name>A0A1E3KWD3_LACPN</name>
<evidence type="ECO:0000313" key="4">
    <source>
        <dbReference type="EMBL" id="ODO63204.1"/>
    </source>
</evidence>
<proteinExistence type="inferred from homology"/>
<keyword evidence="4" id="KW-0808">Transferase</keyword>
<keyword evidence="3" id="KW-0704">Schiff base</keyword>
<accession>A0A1E3KWD3</accession>
<dbReference type="EMBL" id="MCOL01000001">
    <property type="protein sequence ID" value="ODO63204.1"/>
    <property type="molecule type" value="Genomic_DNA"/>
</dbReference>
<organism evidence="4 5">
    <name type="scientific">Lactiplantibacillus plantarum</name>
    <name type="common">Lactobacillus plantarum</name>
    <dbReference type="NCBI Taxonomy" id="1590"/>
    <lineage>
        <taxon>Bacteria</taxon>
        <taxon>Bacillati</taxon>
        <taxon>Bacillota</taxon>
        <taxon>Bacilli</taxon>
        <taxon>Lactobacillales</taxon>
        <taxon>Lactobacillaceae</taxon>
        <taxon>Lactiplantibacillus</taxon>
    </lineage>
</organism>
<dbReference type="Pfam" id="PF00665">
    <property type="entry name" value="rve"/>
    <property type="match status" value="1"/>
</dbReference>
<dbReference type="Gene3D" id="3.20.20.70">
    <property type="entry name" value="Aldolase class I"/>
    <property type="match status" value="1"/>
</dbReference>
<dbReference type="SUPFAM" id="SSF53098">
    <property type="entry name" value="Ribonuclease H-like"/>
    <property type="match status" value="1"/>
</dbReference>
<dbReference type="GO" id="GO:0004803">
    <property type="term" value="F:transposase activity"/>
    <property type="evidence" value="ECO:0007669"/>
    <property type="project" value="InterPro"/>
</dbReference>
<dbReference type="NCBIfam" id="NF009299">
    <property type="entry name" value="PRK12656.1"/>
    <property type="match status" value="1"/>
</dbReference>
<comment type="similarity">
    <text evidence="2">Belongs to the transposase IS30 family.</text>
</comment>
<dbReference type="InterPro" id="IPR001585">
    <property type="entry name" value="TAL/FSA"/>
</dbReference>
<dbReference type="GO" id="GO:0006313">
    <property type="term" value="P:DNA transposition"/>
    <property type="evidence" value="ECO:0007669"/>
    <property type="project" value="InterPro"/>
</dbReference>
<dbReference type="GO" id="GO:0004801">
    <property type="term" value="F:transaldolase activity"/>
    <property type="evidence" value="ECO:0007669"/>
    <property type="project" value="UniProtKB-EC"/>
</dbReference>
<dbReference type="Proteomes" id="UP000094892">
    <property type="component" value="Unassembled WGS sequence"/>
</dbReference>
<dbReference type="Gene3D" id="3.30.420.10">
    <property type="entry name" value="Ribonuclease H-like superfamily/Ribonuclease H"/>
    <property type="match status" value="1"/>
</dbReference>
<dbReference type="PANTHER" id="PTHR10948">
    <property type="entry name" value="TRANSPOSASE"/>
    <property type="match status" value="1"/>
</dbReference>
<dbReference type="InterPro" id="IPR018225">
    <property type="entry name" value="Transaldolase_AS"/>
</dbReference>
<comment type="function">
    <text evidence="1">Required for the transposition of the insertion element.</text>
</comment>
<dbReference type="SUPFAM" id="SSF51569">
    <property type="entry name" value="Aldolase"/>
    <property type="match status" value="1"/>
</dbReference>
<reference evidence="4 5" key="1">
    <citation type="submission" date="2016-08" db="EMBL/GenBank/DDBJ databases">
        <title>Genome sequencing of Lactobacillus plantarum JSA22, isolated from fermented soybean paste.</title>
        <authorList>
            <person name="Choi H.S."/>
        </authorList>
    </citation>
    <scope>NUCLEOTIDE SEQUENCE [LARGE SCALE GENOMIC DNA]</scope>
    <source>
        <strain evidence="4 5">JSA22</strain>
    </source>
</reference>
<sequence>MELLLDTVNLDTIKKYADVISLAGVTSNPSIVKKERPIDFYKHMREVRQIIGKERTLHVQVVGQTAEAMLADAHMILEELDDQVYIKVPTDMTGLAVIKQLKKEGIHVTATAIYSEFQGYLAIAAGVDYLAPYYNRMINMNIDSDYRGIERDNLGIKRKNHEARGFARKLRHRGKTRKVKGTIKERRGRFNDVPSVHERPVSCENRSWFGHWESDTVRGKTGRSALVTLVDRKSRYLLSQRVPKVNAKNVTQAMIDLLHTVTPKRVRTLTPDRGTEFAGYREVSQELSIPVYFPDPHAPQQRGTNENTNGLIREYFPKGTDLDQLTDQDIDKFVRDLNHRPRKVLGWKSPFEVFFGTKLRLI</sequence>
<dbReference type="EC" id="2.2.1.2" evidence="4"/>
<gene>
    <name evidence="4" type="ORF">LPJSA22_03226</name>
</gene>
<dbReference type="AlphaFoldDB" id="A0A1E3KWD3"/>
<dbReference type="InterPro" id="IPR036397">
    <property type="entry name" value="RNaseH_sf"/>
</dbReference>
<dbReference type="PROSITE" id="PS01054">
    <property type="entry name" value="TRANSALDOLASE_1"/>
    <property type="match status" value="1"/>
</dbReference>
<dbReference type="InterPro" id="IPR012337">
    <property type="entry name" value="RNaseH-like_sf"/>
</dbReference>
<dbReference type="GO" id="GO:0015074">
    <property type="term" value="P:DNA integration"/>
    <property type="evidence" value="ECO:0007669"/>
    <property type="project" value="InterPro"/>
</dbReference>
<dbReference type="GO" id="GO:0005975">
    <property type="term" value="P:carbohydrate metabolic process"/>
    <property type="evidence" value="ECO:0007669"/>
    <property type="project" value="InterPro"/>
</dbReference>
<evidence type="ECO:0000256" key="3">
    <source>
        <dbReference type="ARBA" id="ARBA00023270"/>
    </source>
</evidence>
<evidence type="ECO:0000256" key="1">
    <source>
        <dbReference type="ARBA" id="ARBA00002190"/>
    </source>
</evidence>
<dbReference type="RefSeq" id="WP_069302577.1">
    <property type="nucleotide sequence ID" value="NZ_CP028222.1"/>
</dbReference>
<dbReference type="InterPro" id="IPR051917">
    <property type="entry name" value="Transposase-Integrase"/>
</dbReference>
<dbReference type="InterPro" id="IPR053392">
    <property type="entry name" value="Transposase_IS30-like"/>
</dbReference>
<dbReference type="PROSITE" id="PS50994">
    <property type="entry name" value="INTEGRASE"/>
    <property type="match status" value="1"/>
</dbReference>
<dbReference type="NCBIfam" id="NF033563">
    <property type="entry name" value="transpos_IS30"/>
    <property type="match status" value="1"/>
</dbReference>
<dbReference type="InterPro" id="IPR013785">
    <property type="entry name" value="Aldolase_TIM"/>
</dbReference>
<dbReference type="PANTHER" id="PTHR10948:SF23">
    <property type="entry name" value="TRANSPOSASE INSI FOR INSERTION SEQUENCE ELEMENT IS30A-RELATED"/>
    <property type="match status" value="1"/>
</dbReference>
<dbReference type="GO" id="GO:0005829">
    <property type="term" value="C:cytosol"/>
    <property type="evidence" value="ECO:0007669"/>
    <property type="project" value="TreeGrafter"/>
</dbReference>
<dbReference type="GO" id="GO:0003677">
    <property type="term" value="F:DNA binding"/>
    <property type="evidence" value="ECO:0007669"/>
    <property type="project" value="InterPro"/>
</dbReference>
<evidence type="ECO:0000256" key="2">
    <source>
        <dbReference type="ARBA" id="ARBA00006363"/>
    </source>
</evidence>
<dbReference type="Pfam" id="PF00923">
    <property type="entry name" value="TAL_FSA"/>
    <property type="match status" value="1"/>
</dbReference>
<dbReference type="PROSITE" id="PS01043">
    <property type="entry name" value="TRANSPOSASE_IS30"/>
    <property type="match status" value="1"/>
</dbReference>
<dbReference type="InterPro" id="IPR001584">
    <property type="entry name" value="Integrase_cat-core"/>
</dbReference>
<evidence type="ECO:0000313" key="5">
    <source>
        <dbReference type="Proteomes" id="UP000094892"/>
    </source>
</evidence>
<protein>
    <submittedName>
        <fullName evidence="4">Transaldolase</fullName>
        <ecNumber evidence="4">2.2.1.2</ecNumber>
    </submittedName>
</protein>
<comment type="caution">
    <text evidence="4">The sequence shown here is derived from an EMBL/GenBank/DDBJ whole genome shotgun (WGS) entry which is preliminary data.</text>
</comment>
<dbReference type="PATRIC" id="fig|1590.306.peg.3260"/>